<evidence type="ECO:0000256" key="1">
    <source>
        <dbReference type="SAM" id="MobiDB-lite"/>
    </source>
</evidence>
<reference evidence="2 3" key="1">
    <citation type="journal article" date="2018" name="Sci. Rep.">
        <title>Extensive genomic diversity among Mycobacterium marinum strains revealed by whole genome sequencing.</title>
        <authorList>
            <person name="Das S."/>
            <person name="Pettersson B.M."/>
            <person name="Behra P.R."/>
            <person name="Mallick A."/>
            <person name="Cheramie M."/>
            <person name="Ramesh M."/>
            <person name="Shirreff L."/>
            <person name="DuCote T."/>
            <person name="Dasgupta S."/>
            <person name="Ennis D.G."/>
            <person name="Kirsebom L.A."/>
        </authorList>
    </citation>
    <scope>NUCLEOTIDE SEQUENCE [LARGE SCALE GENOMIC DNA]</scope>
    <source>
        <strain evidence="2 3">Davis1</strain>
    </source>
</reference>
<name>A0A3E2MQV0_MYCMR</name>
<evidence type="ECO:0000313" key="2">
    <source>
        <dbReference type="EMBL" id="RFZ35142.1"/>
    </source>
</evidence>
<accession>A0A3E2MQV0</accession>
<dbReference type="EMBL" id="PEDF01000176">
    <property type="protein sequence ID" value="RFZ35142.1"/>
    <property type="molecule type" value="Genomic_DNA"/>
</dbReference>
<gene>
    <name evidence="2" type="ORF">DAVIS_04692</name>
</gene>
<protein>
    <submittedName>
        <fullName evidence="2">Uncharacterized protein</fullName>
    </submittedName>
</protein>
<dbReference type="Proteomes" id="UP000257451">
    <property type="component" value="Unassembled WGS sequence"/>
</dbReference>
<comment type="caution">
    <text evidence="2">The sequence shown here is derived from an EMBL/GenBank/DDBJ whole genome shotgun (WGS) entry which is preliminary data.</text>
</comment>
<proteinExistence type="predicted"/>
<dbReference type="AlphaFoldDB" id="A0A3E2MQV0"/>
<organism evidence="2 3">
    <name type="scientific">Mycobacterium marinum</name>
    <dbReference type="NCBI Taxonomy" id="1781"/>
    <lineage>
        <taxon>Bacteria</taxon>
        <taxon>Bacillati</taxon>
        <taxon>Actinomycetota</taxon>
        <taxon>Actinomycetes</taxon>
        <taxon>Mycobacteriales</taxon>
        <taxon>Mycobacteriaceae</taxon>
        <taxon>Mycobacterium</taxon>
        <taxon>Mycobacterium ulcerans group</taxon>
    </lineage>
</organism>
<feature type="region of interest" description="Disordered" evidence="1">
    <location>
        <begin position="128"/>
        <end position="147"/>
    </location>
</feature>
<dbReference type="RefSeq" id="WP_142926814.1">
    <property type="nucleotide sequence ID" value="NZ_PEDF01000176.1"/>
</dbReference>
<sequence length="147" mass="16489">MTATARISVLMCRAGYCENPALHISGLCDRHRRALKLTAAIQDAILEFMMTPDRLKPGTRNDKKIIEAGDHFAHGMYCLIGTLFNTEDVIFEAKPIVAQMSCRDTNVPRWRVQFKWIAHNGNLLADDSDVDLDDDPNDDLAIGNDDE</sequence>
<evidence type="ECO:0000313" key="3">
    <source>
        <dbReference type="Proteomes" id="UP000257451"/>
    </source>
</evidence>